<keyword evidence="1" id="KW-0175">Coiled coil</keyword>
<reference evidence="3 4" key="1">
    <citation type="submission" date="2019-02" db="EMBL/GenBank/DDBJ databases">
        <title>Deep-cultivation of Planctomycetes and their phenomic and genomic characterization uncovers novel biology.</title>
        <authorList>
            <person name="Wiegand S."/>
            <person name="Jogler M."/>
            <person name="Boedeker C."/>
            <person name="Pinto D."/>
            <person name="Vollmers J."/>
            <person name="Rivas-Marin E."/>
            <person name="Kohn T."/>
            <person name="Peeters S.H."/>
            <person name="Heuer A."/>
            <person name="Rast P."/>
            <person name="Oberbeckmann S."/>
            <person name="Bunk B."/>
            <person name="Jeske O."/>
            <person name="Meyerdierks A."/>
            <person name="Storesund J.E."/>
            <person name="Kallscheuer N."/>
            <person name="Luecker S."/>
            <person name="Lage O.M."/>
            <person name="Pohl T."/>
            <person name="Merkel B.J."/>
            <person name="Hornburger P."/>
            <person name="Mueller R.-W."/>
            <person name="Bruemmer F."/>
            <person name="Labrenz M."/>
            <person name="Spormann A.M."/>
            <person name="Op den Camp H."/>
            <person name="Overmann J."/>
            <person name="Amann R."/>
            <person name="Jetten M.S.M."/>
            <person name="Mascher T."/>
            <person name="Medema M.H."/>
            <person name="Devos D.P."/>
            <person name="Kaster A.-K."/>
            <person name="Ovreas L."/>
            <person name="Rohde M."/>
            <person name="Galperin M.Y."/>
            <person name="Jogler C."/>
        </authorList>
    </citation>
    <scope>NUCLEOTIDE SEQUENCE [LARGE SCALE GENOMIC DNA]</scope>
    <source>
        <strain evidence="3 4">Pan265</strain>
    </source>
</reference>
<evidence type="ECO:0000256" key="1">
    <source>
        <dbReference type="SAM" id="Coils"/>
    </source>
</evidence>
<accession>A0A518BXD5</accession>
<evidence type="ECO:0008006" key="5">
    <source>
        <dbReference type="Google" id="ProtNLM"/>
    </source>
</evidence>
<dbReference type="AlphaFoldDB" id="A0A518BXD5"/>
<evidence type="ECO:0000313" key="4">
    <source>
        <dbReference type="Proteomes" id="UP000320386"/>
    </source>
</evidence>
<proteinExistence type="predicted"/>
<dbReference type="PROSITE" id="PS51257">
    <property type="entry name" value="PROKAR_LIPOPROTEIN"/>
    <property type="match status" value="1"/>
</dbReference>
<dbReference type="EMBL" id="CP036280">
    <property type="protein sequence ID" value="QDU71625.1"/>
    <property type="molecule type" value="Genomic_DNA"/>
</dbReference>
<evidence type="ECO:0000313" key="3">
    <source>
        <dbReference type="EMBL" id="QDU71625.1"/>
    </source>
</evidence>
<dbReference type="RefSeq" id="WP_145445762.1">
    <property type="nucleotide sequence ID" value="NZ_CP036280.1"/>
</dbReference>
<keyword evidence="2" id="KW-0732">Signal</keyword>
<evidence type="ECO:0000256" key="2">
    <source>
        <dbReference type="SAM" id="SignalP"/>
    </source>
</evidence>
<sequence length="451" mass="49198" precursor="true">MRFLICLLAMSLMLAATGCEPSGGPDAQNRARLEAALKDFQAANAGYIPQRDQQPGLTLTRYRIEQLSAVRSELQDLSRNGSNSTKAQALRLLSEIEASEARLLSVQGATAFANMAVEAVQTVGLIDTAEIAKARVGLMGNDQDQAAEAMIKLADEFEQKARQAGQQAATTERERDRLAAERERVRKVYEESIAEQVELTNQSGIATGDEKYALLERAAEASHRANLATTETERFDSQVFAVETQAARARAEQRGYTETAKALRVRAADTQKLESEREAAEKASVQIARDAVDRLLAAGSAVVERYENEVSPQLINAVTKAQKAVDHLQQARRLAGRDQQQAIDFEILAKQAELVHAVSVRVQTLASFRSMLDPVQAALARAGQPDQDVAAAIQAIDERTATALDEIKPSLDDASELGTQLAERFAEDTLEGRRLRRQIARIEGYAGRLGS</sequence>
<dbReference type="KEGG" id="mcad:Pan265_14770"/>
<feature type="coiled-coil region" evidence="1">
    <location>
        <begin position="154"/>
        <end position="188"/>
    </location>
</feature>
<feature type="signal peptide" evidence="2">
    <location>
        <begin position="1"/>
        <end position="18"/>
    </location>
</feature>
<organism evidence="3 4">
    <name type="scientific">Mucisphaera calidilacus</name>
    <dbReference type="NCBI Taxonomy" id="2527982"/>
    <lineage>
        <taxon>Bacteria</taxon>
        <taxon>Pseudomonadati</taxon>
        <taxon>Planctomycetota</taxon>
        <taxon>Phycisphaerae</taxon>
        <taxon>Phycisphaerales</taxon>
        <taxon>Phycisphaeraceae</taxon>
        <taxon>Mucisphaera</taxon>
    </lineage>
</organism>
<keyword evidence="4" id="KW-1185">Reference proteome</keyword>
<gene>
    <name evidence="3" type="ORF">Pan265_14770</name>
</gene>
<name>A0A518BXD5_9BACT</name>
<protein>
    <recommendedName>
        <fullName evidence="5">Chromosome partition protein Smc</fullName>
    </recommendedName>
</protein>
<feature type="chain" id="PRO_5021905798" description="Chromosome partition protein Smc" evidence="2">
    <location>
        <begin position="19"/>
        <end position="451"/>
    </location>
</feature>
<dbReference type="Proteomes" id="UP000320386">
    <property type="component" value="Chromosome"/>
</dbReference>